<dbReference type="AlphaFoldDB" id="A0A4Z2G9C2"/>
<sequence>MLRRTLPGSLRRHLCSSSCILSTLAGLSAQRQPLRGALCGRPSTFWKHLFRDRLWRTEFFQPSGADWKKKHNTCGVLEDEVKMSESSLAAHVASMHQSPQSNHLSTQVKTSQLNVNMTGHVQGPLVTLAQLGKVSSWNMGMPHVLMAMLMVMTPTKFRINPVLA</sequence>
<dbReference type="Proteomes" id="UP000314294">
    <property type="component" value="Unassembled WGS sequence"/>
</dbReference>
<comment type="caution">
    <text evidence="1">The sequence shown here is derived from an EMBL/GenBank/DDBJ whole genome shotgun (WGS) entry which is preliminary data.</text>
</comment>
<protein>
    <submittedName>
        <fullName evidence="1">Uncharacterized protein</fullName>
    </submittedName>
</protein>
<evidence type="ECO:0000313" key="2">
    <source>
        <dbReference type="Proteomes" id="UP000314294"/>
    </source>
</evidence>
<accession>A0A4Z2G9C2</accession>
<name>A0A4Z2G9C2_9TELE</name>
<dbReference type="EMBL" id="SRLO01000657">
    <property type="protein sequence ID" value="TNN49424.1"/>
    <property type="molecule type" value="Genomic_DNA"/>
</dbReference>
<proteinExistence type="predicted"/>
<organism evidence="1 2">
    <name type="scientific">Liparis tanakae</name>
    <name type="common">Tanaka's snailfish</name>
    <dbReference type="NCBI Taxonomy" id="230148"/>
    <lineage>
        <taxon>Eukaryota</taxon>
        <taxon>Metazoa</taxon>
        <taxon>Chordata</taxon>
        <taxon>Craniata</taxon>
        <taxon>Vertebrata</taxon>
        <taxon>Euteleostomi</taxon>
        <taxon>Actinopterygii</taxon>
        <taxon>Neopterygii</taxon>
        <taxon>Teleostei</taxon>
        <taxon>Neoteleostei</taxon>
        <taxon>Acanthomorphata</taxon>
        <taxon>Eupercaria</taxon>
        <taxon>Perciformes</taxon>
        <taxon>Cottioidei</taxon>
        <taxon>Cottales</taxon>
        <taxon>Liparidae</taxon>
        <taxon>Liparis</taxon>
    </lineage>
</organism>
<reference evidence="1 2" key="1">
    <citation type="submission" date="2019-03" db="EMBL/GenBank/DDBJ databases">
        <title>First draft genome of Liparis tanakae, snailfish: a comprehensive survey of snailfish specific genes.</title>
        <authorList>
            <person name="Kim W."/>
            <person name="Song I."/>
            <person name="Jeong J.-H."/>
            <person name="Kim D."/>
            <person name="Kim S."/>
            <person name="Ryu S."/>
            <person name="Song J.Y."/>
            <person name="Lee S.K."/>
        </authorList>
    </citation>
    <scope>NUCLEOTIDE SEQUENCE [LARGE SCALE GENOMIC DNA]</scope>
    <source>
        <tissue evidence="1">Muscle</tissue>
    </source>
</reference>
<gene>
    <name evidence="1" type="ORF">EYF80_040379</name>
</gene>
<evidence type="ECO:0000313" key="1">
    <source>
        <dbReference type="EMBL" id="TNN49424.1"/>
    </source>
</evidence>
<keyword evidence="2" id="KW-1185">Reference proteome</keyword>